<dbReference type="Proteomes" id="UP001239111">
    <property type="component" value="Chromosome 3"/>
</dbReference>
<evidence type="ECO:0000313" key="1">
    <source>
        <dbReference type="EMBL" id="KAJ8670978.1"/>
    </source>
</evidence>
<proteinExistence type="predicted"/>
<accession>A0ACC2NJA7</accession>
<keyword evidence="2" id="KW-1185">Reference proteome</keyword>
<evidence type="ECO:0000313" key="2">
    <source>
        <dbReference type="Proteomes" id="UP001239111"/>
    </source>
</evidence>
<organism evidence="1 2">
    <name type="scientific">Eretmocerus hayati</name>
    <dbReference type="NCBI Taxonomy" id="131215"/>
    <lineage>
        <taxon>Eukaryota</taxon>
        <taxon>Metazoa</taxon>
        <taxon>Ecdysozoa</taxon>
        <taxon>Arthropoda</taxon>
        <taxon>Hexapoda</taxon>
        <taxon>Insecta</taxon>
        <taxon>Pterygota</taxon>
        <taxon>Neoptera</taxon>
        <taxon>Endopterygota</taxon>
        <taxon>Hymenoptera</taxon>
        <taxon>Apocrita</taxon>
        <taxon>Proctotrupomorpha</taxon>
        <taxon>Chalcidoidea</taxon>
        <taxon>Aphelinidae</taxon>
        <taxon>Aphelininae</taxon>
        <taxon>Eretmocerus</taxon>
    </lineage>
</organism>
<gene>
    <name evidence="1" type="ORF">QAD02_002237</name>
</gene>
<reference evidence="1" key="1">
    <citation type="submission" date="2023-04" db="EMBL/GenBank/DDBJ databases">
        <title>A chromosome-level genome assembly of the parasitoid wasp Eretmocerus hayati.</title>
        <authorList>
            <person name="Zhong Y."/>
            <person name="Liu S."/>
            <person name="Liu Y."/>
        </authorList>
    </citation>
    <scope>NUCLEOTIDE SEQUENCE</scope>
    <source>
        <strain evidence="1">ZJU_SS_LIU_2023</strain>
    </source>
</reference>
<name>A0ACC2NJA7_9HYME</name>
<sequence>MAPQQNPIRQFRDGKALFKWIKQQKRLTEDSGAGGIDLSFRILNEKPFSCKDCVFPTLKSQIAIIAASKTFRNCPRCVNAESNMSDIEHGHRQKIFEETEKMSVTTFPSVIFKDWPRRRLVHYLTQQVNYGIFFKCEEHKENLTLMLLHSTLISYFETVASYVNRVLCGKAVIMDKSSVHPLVIDAHELYIRTLRKTDRPKEDLAK</sequence>
<protein>
    <submittedName>
        <fullName evidence="1">Uncharacterized protein</fullName>
    </submittedName>
</protein>
<comment type="caution">
    <text evidence="1">The sequence shown here is derived from an EMBL/GenBank/DDBJ whole genome shotgun (WGS) entry which is preliminary data.</text>
</comment>
<dbReference type="EMBL" id="CM056743">
    <property type="protein sequence ID" value="KAJ8670978.1"/>
    <property type="molecule type" value="Genomic_DNA"/>
</dbReference>